<evidence type="ECO:0000256" key="4">
    <source>
        <dbReference type="ARBA" id="ARBA00023136"/>
    </source>
</evidence>
<evidence type="ECO:0000256" key="2">
    <source>
        <dbReference type="ARBA" id="ARBA00010225"/>
    </source>
</evidence>
<dbReference type="Proteomes" id="UP000070444">
    <property type="component" value="Unassembled WGS sequence"/>
</dbReference>
<dbReference type="OMA" id="QCYQHVS"/>
<comment type="subcellular location">
    <subcellularLocation>
        <location evidence="1">Endomembrane system</location>
    </subcellularLocation>
</comment>
<evidence type="ECO:0000256" key="3">
    <source>
        <dbReference type="ARBA" id="ARBA00022737"/>
    </source>
</evidence>
<dbReference type="EMBL" id="KQ964418">
    <property type="protein sequence ID" value="KXN75018.1"/>
    <property type="molecule type" value="Genomic_DNA"/>
</dbReference>
<evidence type="ECO:0000313" key="8">
    <source>
        <dbReference type="EMBL" id="KXN75018.1"/>
    </source>
</evidence>
<keyword evidence="4" id="KW-0472">Membrane</keyword>
<evidence type="ECO:0000313" key="9">
    <source>
        <dbReference type="Proteomes" id="UP000070444"/>
    </source>
</evidence>
<organism evidence="8 9">
    <name type="scientific">Conidiobolus coronatus (strain ATCC 28846 / CBS 209.66 / NRRL 28638)</name>
    <name type="common">Delacroixia coronata</name>
    <dbReference type="NCBI Taxonomy" id="796925"/>
    <lineage>
        <taxon>Eukaryota</taxon>
        <taxon>Fungi</taxon>
        <taxon>Fungi incertae sedis</taxon>
        <taxon>Zoopagomycota</taxon>
        <taxon>Entomophthoromycotina</taxon>
        <taxon>Entomophthoromycetes</taxon>
        <taxon>Entomophthorales</taxon>
        <taxon>Ancylistaceae</taxon>
        <taxon>Conidiobolus</taxon>
    </lineage>
</organism>
<gene>
    <name evidence="8" type="ORF">CONCODRAFT_33994</name>
</gene>
<feature type="compositionally biased region" description="Polar residues" evidence="6">
    <location>
        <begin position="394"/>
        <end position="413"/>
    </location>
</feature>
<feature type="region of interest" description="Disordered" evidence="6">
    <location>
        <begin position="385"/>
        <end position="433"/>
    </location>
</feature>
<comment type="similarity">
    <text evidence="2">Belongs to the VAC14 family.</text>
</comment>
<dbReference type="STRING" id="796925.A0A137PJ39"/>
<dbReference type="Gene3D" id="1.25.10.10">
    <property type="entry name" value="Leucine-rich Repeat Variant"/>
    <property type="match status" value="2"/>
</dbReference>
<evidence type="ECO:0000256" key="6">
    <source>
        <dbReference type="SAM" id="MobiDB-lite"/>
    </source>
</evidence>
<dbReference type="InterPro" id="IPR026825">
    <property type="entry name" value="Vac14"/>
</dbReference>
<dbReference type="GO" id="GO:0070772">
    <property type="term" value="C:PAS complex"/>
    <property type="evidence" value="ECO:0007669"/>
    <property type="project" value="InterPro"/>
</dbReference>
<dbReference type="AlphaFoldDB" id="A0A137PJ39"/>
<dbReference type="PANTHER" id="PTHR16023">
    <property type="entry name" value="TAX1 BINDING PROTEIN-RELATED"/>
    <property type="match status" value="1"/>
</dbReference>
<dbReference type="GO" id="GO:0006661">
    <property type="term" value="P:phosphatidylinositol biosynthetic process"/>
    <property type="evidence" value="ECO:0007669"/>
    <property type="project" value="InterPro"/>
</dbReference>
<dbReference type="InterPro" id="IPR021841">
    <property type="entry name" value="VAC14_Fig4p-bd"/>
</dbReference>
<keyword evidence="3" id="KW-0677">Repeat</keyword>
<reference evidence="8 9" key="1">
    <citation type="journal article" date="2015" name="Genome Biol. Evol.">
        <title>Phylogenomic analyses indicate that early fungi evolved digesting cell walls of algal ancestors of land plants.</title>
        <authorList>
            <person name="Chang Y."/>
            <person name="Wang S."/>
            <person name="Sekimoto S."/>
            <person name="Aerts A.L."/>
            <person name="Choi C."/>
            <person name="Clum A."/>
            <person name="LaButti K.M."/>
            <person name="Lindquist E.A."/>
            <person name="Yee Ngan C."/>
            <person name="Ohm R.A."/>
            <person name="Salamov A.A."/>
            <person name="Grigoriev I.V."/>
            <person name="Spatafora J.W."/>
            <person name="Berbee M.L."/>
        </authorList>
    </citation>
    <scope>NUCLEOTIDE SEQUENCE [LARGE SCALE GENOMIC DNA]</scope>
    <source>
        <strain evidence="8 9">NRRL 28638</strain>
    </source>
</reference>
<keyword evidence="9" id="KW-1185">Reference proteome</keyword>
<dbReference type="GO" id="GO:0010008">
    <property type="term" value="C:endosome membrane"/>
    <property type="evidence" value="ECO:0007669"/>
    <property type="project" value="TreeGrafter"/>
</dbReference>
<evidence type="ECO:0000256" key="1">
    <source>
        <dbReference type="ARBA" id="ARBA00004308"/>
    </source>
</evidence>
<evidence type="ECO:0000259" key="7">
    <source>
        <dbReference type="Pfam" id="PF11916"/>
    </source>
</evidence>
<protein>
    <submittedName>
        <fullName evidence="8">ARM repeat-containing protein</fullName>
    </submittedName>
</protein>
<dbReference type="SUPFAM" id="SSF48371">
    <property type="entry name" value="ARM repeat"/>
    <property type="match status" value="1"/>
</dbReference>
<dbReference type="Pfam" id="PF11916">
    <property type="entry name" value="Vac14_Fig4_bd"/>
    <property type="match status" value="1"/>
</dbReference>
<dbReference type="Pfam" id="PF12755">
    <property type="entry name" value="Vac14_Fab1_bd"/>
    <property type="match status" value="1"/>
</dbReference>
<dbReference type="PANTHER" id="PTHR16023:SF0">
    <property type="entry name" value="PROTEIN VAC14 HOMOLOG"/>
    <property type="match status" value="1"/>
</dbReference>
<dbReference type="OrthoDB" id="5574975at2759"/>
<sequence length="781" mass="88510">MDDIRSELPPLQPNVIRGLSDKIYDKRKSAAFEIERVIRTHLANSDDQSIHQIIAFLSKEFIKSDQINLRNGGLIGLAGVAIALGQDIDPYLDPIIEAMLICLEDPDTRVRYYACEAMYNVAKVAKESILRHFNPIFDQLCNMSIENDAPTKNGSALLNRLLKDILTEQSVDPRPHHDPLNSVSNHREQPLIDSKTSRFNLPGFLPLLTERMNVGERLSKSFLVDWIALLNSIPDLELIIYLPAFLGGLMEFLSDSSSDVKTITHVLLSDFLREIRLSARQDNTINDDGLWEPGKGVKIAYEPIINIMLPYLKSSEEEIQQTALRWIDEFINLAPDVILPMMPQLIESVLPCLAHPNINIQHSASECNKNLFSLVEDSYQIQPSPSIVAKSPVPSENASQRPPSELTSETNYENSEHQADTVSQKTTESRCQSRMDTEHDLFDYQLMVNSLTLQFLNTHESPRISSLDWLLMLHKKAPNKTFTPDDGTFPVLLKTLSDPSEEVVKRDLRLLAQISSHTDKEYFYKFMADLLSLFSTDRRLLENRGSLIIRQLCLSLDSEQIYRTFASILEKDKDLEFAAMMVQNLNLILMTSPELSDLRKRLKSLDSKDSQVLFSCLYKSWCHSSVSAFSLCLLAQSYEHAANLLHSMAELEISVAMLIQIDKLVQLLESPVFTYLRLQLLEPDRYPYLFKCMYGLLMLLPQSSAFVTLKNRLSCVSSMGFLSVNSTPSSGGSRYTDPLRRVLKSSDSKDAGLKFPELLSHFRGVQTKHEKSRKQGKISSN</sequence>
<feature type="repeat" description="HEAT" evidence="5">
    <location>
        <begin position="95"/>
        <end position="133"/>
    </location>
</feature>
<dbReference type="GO" id="GO:0000329">
    <property type="term" value="C:fungal-type vacuole membrane"/>
    <property type="evidence" value="ECO:0007669"/>
    <property type="project" value="TreeGrafter"/>
</dbReference>
<dbReference type="InterPro" id="IPR016024">
    <property type="entry name" value="ARM-type_fold"/>
</dbReference>
<accession>A0A137PJ39</accession>
<evidence type="ECO:0000256" key="5">
    <source>
        <dbReference type="PROSITE-ProRule" id="PRU00103"/>
    </source>
</evidence>
<feature type="domain" description="Vacuolar protein 14 C-terminal Fig4-binding" evidence="7">
    <location>
        <begin position="539"/>
        <end position="716"/>
    </location>
</feature>
<proteinExistence type="inferred from homology"/>
<dbReference type="PROSITE" id="PS50077">
    <property type="entry name" value="HEAT_REPEAT"/>
    <property type="match status" value="1"/>
</dbReference>
<dbReference type="InterPro" id="IPR021133">
    <property type="entry name" value="HEAT_type_2"/>
</dbReference>
<name>A0A137PJ39_CONC2</name>
<dbReference type="InterPro" id="IPR011989">
    <property type="entry name" value="ARM-like"/>
</dbReference>